<gene>
    <name evidence="1" type="ORF">NDU88_002758</name>
</gene>
<protein>
    <submittedName>
        <fullName evidence="1">Uncharacterized protein</fullName>
    </submittedName>
</protein>
<evidence type="ECO:0000313" key="1">
    <source>
        <dbReference type="EMBL" id="KAJ1136341.1"/>
    </source>
</evidence>
<evidence type="ECO:0000313" key="2">
    <source>
        <dbReference type="Proteomes" id="UP001066276"/>
    </source>
</evidence>
<sequence length="91" mass="10288">MISGDIVTRYAICNDRSVALQLAHFKNAGQSQLRLLSGFCLPPRWTPPLGIRLVTGSYRVRLCLPIPRVDLSQMCERLARSQLQTYTRDIA</sequence>
<comment type="caution">
    <text evidence="1">The sequence shown here is derived from an EMBL/GenBank/DDBJ whole genome shotgun (WGS) entry which is preliminary data.</text>
</comment>
<dbReference type="AlphaFoldDB" id="A0AAV7Q6Z4"/>
<name>A0AAV7Q6Z4_PLEWA</name>
<accession>A0AAV7Q6Z4</accession>
<proteinExistence type="predicted"/>
<dbReference type="EMBL" id="JANPWB010000010">
    <property type="protein sequence ID" value="KAJ1136341.1"/>
    <property type="molecule type" value="Genomic_DNA"/>
</dbReference>
<reference evidence="1" key="1">
    <citation type="journal article" date="2022" name="bioRxiv">
        <title>Sequencing and chromosome-scale assembly of the giantPleurodeles waltlgenome.</title>
        <authorList>
            <person name="Brown T."/>
            <person name="Elewa A."/>
            <person name="Iarovenko S."/>
            <person name="Subramanian E."/>
            <person name="Araus A.J."/>
            <person name="Petzold A."/>
            <person name="Susuki M."/>
            <person name="Suzuki K.-i.T."/>
            <person name="Hayashi T."/>
            <person name="Toyoda A."/>
            <person name="Oliveira C."/>
            <person name="Osipova E."/>
            <person name="Leigh N.D."/>
            <person name="Simon A."/>
            <person name="Yun M.H."/>
        </authorList>
    </citation>
    <scope>NUCLEOTIDE SEQUENCE</scope>
    <source>
        <strain evidence="1">20211129_DDA</strain>
        <tissue evidence="1">Liver</tissue>
    </source>
</reference>
<keyword evidence="2" id="KW-1185">Reference proteome</keyword>
<organism evidence="1 2">
    <name type="scientific">Pleurodeles waltl</name>
    <name type="common">Iberian ribbed newt</name>
    <dbReference type="NCBI Taxonomy" id="8319"/>
    <lineage>
        <taxon>Eukaryota</taxon>
        <taxon>Metazoa</taxon>
        <taxon>Chordata</taxon>
        <taxon>Craniata</taxon>
        <taxon>Vertebrata</taxon>
        <taxon>Euteleostomi</taxon>
        <taxon>Amphibia</taxon>
        <taxon>Batrachia</taxon>
        <taxon>Caudata</taxon>
        <taxon>Salamandroidea</taxon>
        <taxon>Salamandridae</taxon>
        <taxon>Pleurodelinae</taxon>
        <taxon>Pleurodeles</taxon>
    </lineage>
</organism>
<dbReference type="Proteomes" id="UP001066276">
    <property type="component" value="Chromosome 6"/>
</dbReference>